<dbReference type="OrthoDB" id="5380902at2"/>
<proteinExistence type="predicted"/>
<evidence type="ECO:0000259" key="1">
    <source>
        <dbReference type="Pfam" id="PF13672"/>
    </source>
</evidence>
<protein>
    <recommendedName>
        <fullName evidence="1">PPM-type phosphatase domain-containing protein</fullName>
    </recommendedName>
</protein>
<accession>I4C5G4</accession>
<dbReference type="InterPro" id="IPR036457">
    <property type="entry name" value="PPM-type-like_dom_sf"/>
</dbReference>
<dbReference type="eggNOG" id="COG0631">
    <property type="taxonomic scope" value="Bacteria"/>
</dbReference>
<dbReference type="EMBL" id="CP003360">
    <property type="protein sequence ID" value="AFM24805.1"/>
    <property type="molecule type" value="Genomic_DNA"/>
</dbReference>
<dbReference type="SUPFAM" id="SSF81606">
    <property type="entry name" value="PP2C-like"/>
    <property type="match status" value="1"/>
</dbReference>
<keyword evidence="3" id="KW-1185">Reference proteome</keyword>
<reference evidence="3" key="1">
    <citation type="submission" date="2012-06" db="EMBL/GenBank/DDBJ databases">
        <title>Complete sequence of chromosome of Desulfomonile tiedjei DSM 6799.</title>
        <authorList>
            <person name="Lucas S."/>
            <person name="Copeland A."/>
            <person name="Lapidus A."/>
            <person name="Glavina del Rio T."/>
            <person name="Dalin E."/>
            <person name="Tice H."/>
            <person name="Bruce D."/>
            <person name="Goodwin L."/>
            <person name="Pitluck S."/>
            <person name="Peters L."/>
            <person name="Ovchinnikova G."/>
            <person name="Zeytun A."/>
            <person name="Lu M."/>
            <person name="Kyrpides N."/>
            <person name="Mavromatis K."/>
            <person name="Ivanova N."/>
            <person name="Brettin T."/>
            <person name="Detter J.C."/>
            <person name="Han C."/>
            <person name="Larimer F."/>
            <person name="Land M."/>
            <person name="Hauser L."/>
            <person name="Markowitz V."/>
            <person name="Cheng J.-F."/>
            <person name="Hugenholtz P."/>
            <person name="Woyke T."/>
            <person name="Wu D."/>
            <person name="Spring S."/>
            <person name="Schroeder M."/>
            <person name="Brambilla E."/>
            <person name="Klenk H.-P."/>
            <person name="Eisen J.A."/>
        </authorList>
    </citation>
    <scope>NUCLEOTIDE SEQUENCE [LARGE SCALE GENOMIC DNA]</scope>
    <source>
        <strain evidence="3">ATCC 49306 / DSM 6799 / DCB-1</strain>
    </source>
</reference>
<feature type="domain" description="PPM-type phosphatase" evidence="1">
    <location>
        <begin position="18"/>
        <end position="209"/>
    </location>
</feature>
<dbReference type="InterPro" id="IPR001932">
    <property type="entry name" value="PPM-type_phosphatase-like_dom"/>
</dbReference>
<dbReference type="Proteomes" id="UP000006055">
    <property type="component" value="Chromosome"/>
</dbReference>
<name>I4C5G4_DESTA</name>
<sequence>MSEQTLLVRGWSVPKYSETQNEDSWGADTCTGLIAIADGVGTASYSREWAEVLVSGFVGGQLAIPESVALFENQLGPLRNQWWGMVPWERLAQKGYPYDWKAKQGGFSTFLGLKIQNGGWSAFAIGDCNLFVVTYDANYRISWPASSDADFGNTPVSIRSVKFGRSNDPHSDKNVFHALQKHESRLESGDCIVLCTDALSAFLLANKNRSELWWTLLSFDDSQENFAEWIGLLRREGLKNDDTTAVVIETL</sequence>
<dbReference type="AlphaFoldDB" id="I4C5G4"/>
<dbReference type="STRING" id="706587.Desti_2106"/>
<dbReference type="RefSeq" id="WP_014809949.1">
    <property type="nucleotide sequence ID" value="NC_018025.1"/>
</dbReference>
<organism evidence="2 3">
    <name type="scientific">Desulfomonile tiedjei (strain ATCC 49306 / DSM 6799 / DCB-1)</name>
    <dbReference type="NCBI Taxonomy" id="706587"/>
    <lineage>
        <taxon>Bacteria</taxon>
        <taxon>Pseudomonadati</taxon>
        <taxon>Thermodesulfobacteriota</taxon>
        <taxon>Desulfomonilia</taxon>
        <taxon>Desulfomonilales</taxon>
        <taxon>Desulfomonilaceae</taxon>
        <taxon>Desulfomonile</taxon>
    </lineage>
</organism>
<dbReference type="Gene3D" id="3.60.40.10">
    <property type="entry name" value="PPM-type phosphatase domain"/>
    <property type="match status" value="1"/>
</dbReference>
<dbReference type="KEGG" id="dti:Desti_2106"/>
<dbReference type="HOGENOM" id="CLU_076319_0_0_7"/>
<gene>
    <name evidence="2" type="ordered locus">Desti_2106</name>
</gene>
<evidence type="ECO:0000313" key="3">
    <source>
        <dbReference type="Proteomes" id="UP000006055"/>
    </source>
</evidence>
<evidence type="ECO:0000313" key="2">
    <source>
        <dbReference type="EMBL" id="AFM24805.1"/>
    </source>
</evidence>
<dbReference type="Pfam" id="PF13672">
    <property type="entry name" value="PP2C_2"/>
    <property type="match status" value="1"/>
</dbReference>